<keyword evidence="3" id="KW-1185">Reference proteome</keyword>
<reference evidence="3" key="1">
    <citation type="journal article" date="2023" name="Commun. Biol.">
        <title>Genome analysis of Parmales, the sister group of diatoms, reveals the evolutionary specialization of diatoms from phago-mixotrophs to photoautotrophs.</title>
        <authorList>
            <person name="Ban H."/>
            <person name="Sato S."/>
            <person name="Yoshikawa S."/>
            <person name="Yamada K."/>
            <person name="Nakamura Y."/>
            <person name="Ichinomiya M."/>
            <person name="Sato N."/>
            <person name="Blanc-Mathieu R."/>
            <person name="Endo H."/>
            <person name="Kuwata A."/>
            <person name="Ogata H."/>
        </authorList>
    </citation>
    <scope>NUCLEOTIDE SEQUENCE [LARGE SCALE GENOMIC DNA]</scope>
    <source>
        <strain evidence="3">NIES 3701</strain>
    </source>
</reference>
<dbReference type="Gene3D" id="3.10.450.50">
    <property type="match status" value="1"/>
</dbReference>
<gene>
    <name evidence="2" type="ORF">TrST_g1976</name>
</gene>
<dbReference type="AlphaFoldDB" id="A0A9W7EF27"/>
<evidence type="ECO:0000313" key="3">
    <source>
        <dbReference type="Proteomes" id="UP001165085"/>
    </source>
</evidence>
<evidence type="ECO:0000313" key="2">
    <source>
        <dbReference type="EMBL" id="GMH76443.1"/>
    </source>
</evidence>
<proteinExistence type="predicted"/>
<name>A0A9W7EF27_9STRA</name>
<dbReference type="Pfam" id="PF12680">
    <property type="entry name" value="SnoaL_2"/>
    <property type="match status" value="1"/>
</dbReference>
<dbReference type="Proteomes" id="UP001165085">
    <property type="component" value="Unassembled WGS sequence"/>
</dbReference>
<accession>A0A9W7EF27</accession>
<dbReference type="SUPFAM" id="SSF54427">
    <property type="entry name" value="NTF2-like"/>
    <property type="match status" value="1"/>
</dbReference>
<dbReference type="OrthoDB" id="417158at2759"/>
<dbReference type="InterPro" id="IPR032710">
    <property type="entry name" value="NTF2-like_dom_sf"/>
</dbReference>
<organism evidence="2 3">
    <name type="scientific">Triparma strigata</name>
    <dbReference type="NCBI Taxonomy" id="1606541"/>
    <lineage>
        <taxon>Eukaryota</taxon>
        <taxon>Sar</taxon>
        <taxon>Stramenopiles</taxon>
        <taxon>Ochrophyta</taxon>
        <taxon>Bolidophyceae</taxon>
        <taxon>Parmales</taxon>
        <taxon>Triparmaceae</taxon>
        <taxon>Triparma</taxon>
    </lineage>
</organism>
<evidence type="ECO:0000259" key="1">
    <source>
        <dbReference type="Pfam" id="PF12680"/>
    </source>
</evidence>
<comment type="caution">
    <text evidence="2">The sequence shown here is derived from an EMBL/GenBank/DDBJ whole genome shotgun (WGS) entry which is preliminary data.</text>
</comment>
<feature type="domain" description="SnoaL-like" evidence="1">
    <location>
        <begin position="20"/>
        <end position="109"/>
    </location>
</feature>
<protein>
    <recommendedName>
        <fullName evidence="1">SnoaL-like domain-containing protein</fullName>
    </recommendedName>
</protein>
<sequence>MTLPAAGSMVHPEIDTDALMDKFRDHVSKDVKFYPPTYFQHWEGREEYLLLMQSVSEVFGTSFKYDRQWVSPDGRDWCLEFSASIEGDDKTVVDGVDLVSLDEDGKIVEFKVLARPPNAVSKLKDAMMKKVPPRLAKLKAKQMFGFSK</sequence>
<dbReference type="EMBL" id="BRXY01000197">
    <property type="protein sequence ID" value="GMH76443.1"/>
    <property type="molecule type" value="Genomic_DNA"/>
</dbReference>
<dbReference type="InterPro" id="IPR037401">
    <property type="entry name" value="SnoaL-like"/>
</dbReference>